<dbReference type="EMBL" id="NPZB01000001">
    <property type="protein sequence ID" value="PNS08780.1"/>
    <property type="molecule type" value="Genomic_DNA"/>
</dbReference>
<reference evidence="2 3" key="1">
    <citation type="submission" date="2017-08" db="EMBL/GenBank/DDBJ databases">
        <title>Lysobacter sylvestris genome.</title>
        <authorList>
            <person name="Zhang D.-C."/>
            <person name="Albuquerque L."/>
            <person name="Franca L."/>
            <person name="Froufe H.J.C."/>
            <person name="Barroso C."/>
            <person name="Egas C."/>
            <person name="Da Costa M."/>
            <person name="Margesin R."/>
        </authorList>
    </citation>
    <scope>NUCLEOTIDE SEQUENCE [LARGE SCALE GENOMIC DNA]</scope>
    <source>
        <strain evidence="2 3">AM20-91</strain>
    </source>
</reference>
<keyword evidence="3" id="KW-1185">Reference proteome</keyword>
<protein>
    <recommendedName>
        <fullName evidence="4">Relaxation protein</fullName>
    </recommendedName>
</protein>
<comment type="caution">
    <text evidence="2">The sequence shown here is derived from an EMBL/GenBank/DDBJ whole genome shotgun (WGS) entry which is preliminary data.</text>
</comment>
<keyword evidence="1" id="KW-0472">Membrane</keyword>
<evidence type="ECO:0000256" key="1">
    <source>
        <dbReference type="SAM" id="Phobius"/>
    </source>
</evidence>
<dbReference type="AlphaFoldDB" id="A0A2K1Q169"/>
<proteinExistence type="predicted"/>
<keyword evidence="1" id="KW-1133">Transmembrane helix</keyword>
<evidence type="ECO:0000313" key="2">
    <source>
        <dbReference type="EMBL" id="PNS08780.1"/>
    </source>
</evidence>
<accession>A0A2K1Q169</accession>
<evidence type="ECO:0000313" key="3">
    <source>
        <dbReference type="Proteomes" id="UP000236220"/>
    </source>
</evidence>
<dbReference type="OrthoDB" id="5952731at2"/>
<keyword evidence="1" id="KW-0812">Transmembrane</keyword>
<gene>
    <name evidence="2" type="ORF">Lysil_0409</name>
</gene>
<organism evidence="2 3">
    <name type="scientific">Solilutibacter silvestris</name>
    <dbReference type="NCBI Taxonomy" id="1645665"/>
    <lineage>
        <taxon>Bacteria</taxon>
        <taxon>Pseudomonadati</taxon>
        <taxon>Pseudomonadota</taxon>
        <taxon>Gammaproteobacteria</taxon>
        <taxon>Lysobacterales</taxon>
        <taxon>Lysobacteraceae</taxon>
        <taxon>Solilutibacter</taxon>
    </lineage>
</organism>
<evidence type="ECO:0008006" key="4">
    <source>
        <dbReference type="Google" id="ProtNLM"/>
    </source>
</evidence>
<feature type="transmembrane region" description="Helical" evidence="1">
    <location>
        <begin position="113"/>
        <end position="137"/>
    </location>
</feature>
<dbReference type="Proteomes" id="UP000236220">
    <property type="component" value="Unassembled WGS sequence"/>
</dbReference>
<name>A0A2K1Q169_9GAMM</name>
<dbReference type="RefSeq" id="WP_129588335.1">
    <property type="nucleotide sequence ID" value="NZ_NPZB01000001.1"/>
</dbReference>
<sequence>MTMDNNDLQELALRMAAFTDLLEQRADRVADVTEANAHAVESAALTLVEQGRDLSNGAVAAIRDETRMAVSQGADAGLRPSLDALSAASRQTTDAARALQAETLALRASQRRLVTIASLALIIAAAIAAGGSAWMMWRSQQELQRAEFAQAILQATRSGAITMCGDQVCVRVGNKPKHANADGYVLAE</sequence>